<proteinExistence type="predicted"/>
<protein>
    <submittedName>
        <fullName evidence="1">Uncharacterized protein</fullName>
    </submittedName>
</protein>
<dbReference type="AlphaFoldDB" id="L8IFK6"/>
<accession>L8IFK6</accession>
<sequence>KPILFVSFGYQSLRWKKFEFTRKELAFPPPFKKIVFICVYYHFNYFKVHCS</sequence>
<dbReference type="Proteomes" id="UP000011080">
    <property type="component" value="Unassembled WGS sequence"/>
</dbReference>
<name>L8IFK6_9CETA</name>
<feature type="non-terminal residue" evidence="1">
    <location>
        <position position="1"/>
    </location>
</feature>
<evidence type="ECO:0000313" key="2">
    <source>
        <dbReference type="Proteomes" id="UP000011080"/>
    </source>
</evidence>
<gene>
    <name evidence="1" type="ORF">M91_17142</name>
</gene>
<organism evidence="1 2">
    <name type="scientific">Bos mutus</name>
    <name type="common">wild yak</name>
    <dbReference type="NCBI Taxonomy" id="72004"/>
    <lineage>
        <taxon>Eukaryota</taxon>
        <taxon>Metazoa</taxon>
        <taxon>Chordata</taxon>
        <taxon>Craniata</taxon>
        <taxon>Vertebrata</taxon>
        <taxon>Euteleostomi</taxon>
        <taxon>Mammalia</taxon>
        <taxon>Eutheria</taxon>
        <taxon>Laurasiatheria</taxon>
        <taxon>Artiodactyla</taxon>
        <taxon>Ruminantia</taxon>
        <taxon>Pecora</taxon>
        <taxon>Bovidae</taxon>
        <taxon>Bovinae</taxon>
        <taxon>Bos</taxon>
    </lineage>
</organism>
<dbReference type="EMBL" id="JH881506">
    <property type="protein sequence ID" value="ELR53927.1"/>
    <property type="molecule type" value="Genomic_DNA"/>
</dbReference>
<evidence type="ECO:0000313" key="1">
    <source>
        <dbReference type="EMBL" id="ELR53927.1"/>
    </source>
</evidence>
<feature type="non-terminal residue" evidence="1">
    <location>
        <position position="51"/>
    </location>
</feature>
<reference evidence="1 2" key="1">
    <citation type="journal article" date="2012" name="Nat. Genet.">
        <title>The yak genome and adaptation to life at high altitude.</title>
        <authorList>
            <person name="Qiu Q."/>
            <person name="Zhang G."/>
            <person name="Ma T."/>
            <person name="Qian W."/>
            <person name="Wang J."/>
            <person name="Ye Z."/>
            <person name="Cao C."/>
            <person name="Hu Q."/>
            <person name="Kim J."/>
            <person name="Larkin D.M."/>
            <person name="Auvil L."/>
            <person name="Capitanu B."/>
            <person name="Ma J."/>
            <person name="Lewin H.A."/>
            <person name="Qian X."/>
            <person name="Lang Y."/>
            <person name="Zhou R."/>
            <person name="Wang L."/>
            <person name="Wang K."/>
            <person name="Xia J."/>
            <person name="Liao S."/>
            <person name="Pan S."/>
            <person name="Lu X."/>
            <person name="Hou H."/>
            <person name="Wang Y."/>
            <person name="Zang X."/>
            <person name="Yin Y."/>
            <person name="Ma H."/>
            <person name="Zhang J."/>
            <person name="Wang Z."/>
            <person name="Zhang Y."/>
            <person name="Zhang D."/>
            <person name="Yonezawa T."/>
            <person name="Hasegawa M."/>
            <person name="Zhong Y."/>
            <person name="Liu W."/>
            <person name="Zhang Y."/>
            <person name="Huang Z."/>
            <person name="Zhang S."/>
            <person name="Long R."/>
            <person name="Yang H."/>
            <person name="Wang J."/>
            <person name="Lenstra J.A."/>
            <person name="Cooper D.N."/>
            <person name="Wu Y."/>
            <person name="Wang J."/>
            <person name="Shi P."/>
            <person name="Wang J."/>
            <person name="Liu J."/>
        </authorList>
    </citation>
    <scope>NUCLEOTIDE SEQUENCE [LARGE SCALE GENOMIC DNA]</scope>
    <source>
        <strain evidence="2">yakQH1</strain>
    </source>
</reference>